<dbReference type="InterPro" id="IPR056925">
    <property type="entry name" value="ParE-like"/>
</dbReference>
<feature type="domain" description="ParE-like toxin" evidence="1">
    <location>
        <begin position="19"/>
        <end position="80"/>
    </location>
</feature>
<evidence type="ECO:0000313" key="3">
    <source>
        <dbReference type="Proteomes" id="UP001556692"/>
    </source>
</evidence>
<dbReference type="SUPFAM" id="SSF143011">
    <property type="entry name" value="RelE-like"/>
    <property type="match status" value="1"/>
</dbReference>
<dbReference type="RefSeq" id="WP_367952629.1">
    <property type="nucleotide sequence ID" value="NZ_JBDPGJ010000001.1"/>
</dbReference>
<protein>
    <recommendedName>
        <fullName evidence="1">ParE-like toxin domain-containing protein</fullName>
    </recommendedName>
</protein>
<organism evidence="2 3">
    <name type="scientific">Aquibium pacificus</name>
    <dbReference type="NCBI Taxonomy" id="3153579"/>
    <lineage>
        <taxon>Bacteria</taxon>
        <taxon>Pseudomonadati</taxon>
        <taxon>Pseudomonadota</taxon>
        <taxon>Alphaproteobacteria</taxon>
        <taxon>Hyphomicrobiales</taxon>
        <taxon>Phyllobacteriaceae</taxon>
        <taxon>Aquibium</taxon>
    </lineage>
</organism>
<proteinExistence type="predicted"/>
<dbReference type="EMBL" id="JBDPGJ010000001">
    <property type="protein sequence ID" value="MEX0404757.1"/>
    <property type="molecule type" value="Genomic_DNA"/>
</dbReference>
<sequence>MKHHANARFWAAYDALPRKVQMSADKSFDLLKSNPHHPSLNLKRVNRYWSARIGLAHRALAVRDGDDLIWFWIGEHGEYESLIR</sequence>
<evidence type="ECO:0000313" key="2">
    <source>
        <dbReference type="EMBL" id="MEX0404757.1"/>
    </source>
</evidence>
<gene>
    <name evidence="2" type="ORF">ABGN05_03665</name>
</gene>
<comment type="caution">
    <text evidence="2">The sequence shown here is derived from an EMBL/GenBank/DDBJ whole genome shotgun (WGS) entry which is preliminary data.</text>
</comment>
<dbReference type="Pfam" id="PF24732">
    <property type="entry name" value="ParE_like"/>
    <property type="match status" value="1"/>
</dbReference>
<evidence type="ECO:0000259" key="1">
    <source>
        <dbReference type="Pfam" id="PF24732"/>
    </source>
</evidence>
<reference evidence="2 3" key="1">
    <citation type="submission" date="2024-05" db="EMBL/GenBank/DDBJ databases">
        <authorList>
            <person name="Jiang F."/>
        </authorList>
    </citation>
    <scope>NUCLEOTIDE SEQUENCE [LARGE SCALE GENOMIC DNA]</scope>
    <source>
        <strain evidence="2 3">LZ166</strain>
    </source>
</reference>
<accession>A0ABV3SDF6</accession>
<keyword evidence="3" id="KW-1185">Reference proteome</keyword>
<dbReference type="InterPro" id="IPR035093">
    <property type="entry name" value="RelE/ParE_toxin_dom_sf"/>
</dbReference>
<dbReference type="Proteomes" id="UP001556692">
    <property type="component" value="Unassembled WGS sequence"/>
</dbReference>
<name>A0ABV3SDF6_9HYPH</name>